<comment type="caution">
    <text evidence="9">The sequence shown here is derived from an EMBL/GenBank/DDBJ whole genome shotgun (WGS) entry which is preliminary data.</text>
</comment>
<proteinExistence type="inferred from homology"/>
<keyword evidence="10" id="KW-1185">Reference proteome</keyword>
<feature type="transmembrane region" description="Helical" evidence="7">
    <location>
        <begin position="238"/>
        <end position="262"/>
    </location>
</feature>
<evidence type="ECO:0000256" key="4">
    <source>
        <dbReference type="ARBA" id="ARBA00022692"/>
    </source>
</evidence>
<gene>
    <name evidence="9" type="ORF">GCM10022394_14210</name>
</gene>
<name>A0ABP6VIQ7_9GAMM</name>
<keyword evidence="6 7" id="KW-0472">Membrane</keyword>
<accession>A0ABP6VIQ7</accession>
<keyword evidence="3 9" id="KW-0808">Transferase</keyword>
<dbReference type="InterPro" id="IPR003362">
    <property type="entry name" value="Bact_transf"/>
</dbReference>
<feature type="transmembrane region" description="Helical" evidence="7">
    <location>
        <begin position="53"/>
        <end position="70"/>
    </location>
</feature>
<dbReference type="PANTHER" id="PTHR30576:SF0">
    <property type="entry name" value="UNDECAPRENYL-PHOSPHATE N-ACETYLGALACTOSAMINYL 1-PHOSPHATE TRANSFERASE-RELATED"/>
    <property type="match status" value="1"/>
</dbReference>
<feature type="transmembrane region" description="Helical" evidence="7">
    <location>
        <begin position="82"/>
        <end position="103"/>
    </location>
</feature>
<evidence type="ECO:0000256" key="3">
    <source>
        <dbReference type="ARBA" id="ARBA00022679"/>
    </source>
</evidence>
<dbReference type="Pfam" id="PF02397">
    <property type="entry name" value="Bac_transf"/>
    <property type="match status" value="1"/>
</dbReference>
<dbReference type="RefSeq" id="WP_344956251.1">
    <property type="nucleotide sequence ID" value="NZ_BAABCX010000001.1"/>
</dbReference>
<evidence type="ECO:0000313" key="9">
    <source>
        <dbReference type="EMBL" id="GAA3535747.1"/>
    </source>
</evidence>
<evidence type="ECO:0000256" key="2">
    <source>
        <dbReference type="ARBA" id="ARBA00006464"/>
    </source>
</evidence>
<feature type="domain" description="Bacterial sugar transferase" evidence="8">
    <location>
        <begin position="236"/>
        <end position="417"/>
    </location>
</feature>
<dbReference type="EMBL" id="BAABCX010000001">
    <property type="protein sequence ID" value="GAA3535747.1"/>
    <property type="molecule type" value="Genomic_DNA"/>
</dbReference>
<evidence type="ECO:0000256" key="6">
    <source>
        <dbReference type="ARBA" id="ARBA00023136"/>
    </source>
</evidence>
<comment type="subcellular location">
    <subcellularLocation>
        <location evidence="1">Membrane</location>
        <topology evidence="1">Multi-pass membrane protein</topology>
    </subcellularLocation>
</comment>
<reference evidence="10" key="1">
    <citation type="journal article" date="2019" name="Int. J. Syst. Evol. Microbiol.">
        <title>The Global Catalogue of Microorganisms (GCM) 10K type strain sequencing project: providing services to taxonomists for standard genome sequencing and annotation.</title>
        <authorList>
            <consortium name="The Broad Institute Genomics Platform"/>
            <consortium name="The Broad Institute Genome Sequencing Center for Infectious Disease"/>
            <person name="Wu L."/>
            <person name="Ma J."/>
        </authorList>
    </citation>
    <scope>NUCLEOTIDE SEQUENCE [LARGE SCALE GENOMIC DNA]</scope>
    <source>
        <strain evidence="10">JCM 17110</strain>
    </source>
</reference>
<evidence type="ECO:0000259" key="8">
    <source>
        <dbReference type="Pfam" id="PF02397"/>
    </source>
</evidence>
<organism evidence="9 10">
    <name type="scientific">Zobellella aerophila</name>
    <dbReference type="NCBI Taxonomy" id="870480"/>
    <lineage>
        <taxon>Bacteria</taxon>
        <taxon>Pseudomonadati</taxon>
        <taxon>Pseudomonadota</taxon>
        <taxon>Gammaproteobacteria</taxon>
        <taxon>Aeromonadales</taxon>
        <taxon>Aeromonadaceae</taxon>
        <taxon>Zobellella</taxon>
    </lineage>
</organism>
<dbReference type="Proteomes" id="UP001500795">
    <property type="component" value="Unassembled WGS sequence"/>
</dbReference>
<evidence type="ECO:0000313" key="10">
    <source>
        <dbReference type="Proteomes" id="UP001500795"/>
    </source>
</evidence>
<dbReference type="GO" id="GO:0016740">
    <property type="term" value="F:transferase activity"/>
    <property type="evidence" value="ECO:0007669"/>
    <property type="project" value="UniProtKB-KW"/>
</dbReference>
<dbReference type="PANTHER" id="PTHR30576">
    <property type="entry name" value="COLANIC BIOSYNTHESIS UDP-GLUCOSE LIPID CARRIER TRANSFERASE"/>
    <property type="match status" value="1"/>
</dbReference>
<evidence type="ECO:0000256" key="5">
    <source>
        <dbReference type="ARBA" id="ARBA00022989"/>
    </source>
</evidence>
<feature type="transmembrane region" description="Helical" evidence="7">
    <location>
        <begin position="21"/>
        <end position="47"/>
    </location>
</feature>
<protein>
    <submittedName>
        <fullName evidence="9">Sugar transferase</fullName>
    </submittedName>
</protein>
<keyword evidence="5 7" id="KW-1133">Transmembrane helix</keyword>
<keyword evidence="4 7" id="KW-0812">Transmembrane</keyword>
<evidence type="ECO:0000256" key="1">
    <source>
        <dbReference type="ARBA" id="ARBA00004141"/>
    </source>
</evidence>
<evidence type="ECO:0000256" key="7">
    <source>
        <dbReference type="SAM" id="Phobius"/>
    </source>
</evidence>
<feature type="transmembrane region" description="Helical" evidence="7">
    <location>
        <begin position="109"/>
        <end position="130"/>
    </location>
</feature>
<dbReference type="NCBIfam" id="TIGR03025">
    <property type="entry name" value="EPS_sugtrans"/>
    <property type="match status" value="1"/>
</dbReference>
<comment type="similarity">
    <text evidence="2">Belongs to the bacterial sugar transferase family.</text>
</comment>
<sequence>MEQVLAKRHTLWHERLQASWFSRFVVGLVLVVLLPGLMMWGLAGFYAPDLSKINSLLGVAITYMGVFFTLRRLMSYPGCQSANYILPTVLVWYGLLVGVLFVFRLDYSVYYIFYTAVANVLFCFSSYFFIVRHIRKKVAFLPLGKANGMNEVEGVEWFRLSSPSLNGERVDAIAADLHAEIPDEWQRFLARCTLAGVPVYHYKQLMESLTGRVKINHLAENEFGSLQPQVLYTSFKRLVDLTISLLMLPLLLPVLFIVAAWIKKDSQGPALFVQERMGYRGQLFKVYKFRSMYIDQEGRGFTEGEDDPRITPVGKIIRKYRIDELPQLFNVIKGDMSFIGPRPESKNLSEWYEQDVPFFSYRHIVRPGISGWAQVEQGYAAEIDGMKEKLEYDFYYIKHFSLWLDVLIVFKTIRTVLTGDGAR</sequence>
<dbReference type="InterPro" id="IPR017475">
    <property type="entry name" value="EPS_sugar_tfrase"/>
</dbReference>